<protein>
    <submittedName>
        <fullName evidence="1">20947_t:CDS:1</fullName>
    </submittedName>
</protein>
<proteinExistence type="predicted"/>
<name>A0A9N9CMM9_9GLOM</name>
<sequence>MAADMKIQKLSVNLKEHPDIVYRYSSKFINTHEISQQLNIGIGDYKLYIDLMVSRRLKRRKTSQGSYCDVLM</sequence>
<evidence type="ECO:0000313" key="1">
    <source>
        <dbReference type="EMBL" id="CAG8605667.1"/>
    </source>
</evidence>
<dbReference type="EMBL" id="CAJVQA010004757">
    <property type="protein sequence ID" value="CAG8605667.1"/>
    <property type="molecule type" value="Genomic_DNA"/>
</dbReference>
<dbReference type="OrthoDB" id="2432284at2759"/>
<reference evidence="1" key="1">
    <citation type="submission" date="2021-06" db="EMBL/GenBank/DDBJ databases">
        <authorList>
            <person name="Kallberg Y."/>
            <person name="Tangrot J."/>
            <person name="Rosling A."/>
        </authorList>
    </citation>
    <scope>NUCLEOTIDE SEQUENCE</scope>
    <source>
        <strain evidence="1">FL966</strain>
    </source>
</reference>
<keyword evidence="2" id="KW-1185">Reference proteome</keyword>
<comment type="caution">
    <text evidence="1">The sequence shown here is derived from an EMBL/GenBank/DDBJ whole genome shotgun (WGS) entry which is preliminary data.</text>
</comment>
<evidence type="ECO:0000313" key="2">
    <source>
        <dbReference type="Proteomes" id="UP000789759"/>
    </source>
</evidence>
<organism evidence="1 2">
    <name type="scientific">Cetraspora pellucida</name>
    <dbReference type="NCBI Taxonomy" id="1433469"/>
    <lineage>
        <taxon>Eukaryota</taxon>
        <taxon>Fungi</taxon>
        <taxon>Fungi incertae sedis</taxon>
        <taxon>Mucoromycota</taxon>
        <taxon>Glomeromycotina</taxon>
        <taxon>Glomeromycetes</taxon>
        <taxon>Diversisporales</taxon>
        <taxon>Gigasporaceae</taxon>
        <taxon>Cetraspora</taxon>
    </lineage>
</organism>
<dbReference type="AlphaFoldDB" id="A0A9N9CMM9"/>
<gene>
    <name evidence="1" type="ORF">CPELLU_LOCUS7204</name>
</gene>
<dbReference type="Proteomes" id="UP000789759">
    <property type="component" value="Unassembled WGS sequence"/>
</dbReference>
<accession>A0A9N9CMM9</accession>